<organism evidence="1 2">
    <name type="scientific">Bacteroides uniformis</name>
    <dbReference type="NCBI Taxonomy" id="820"/>
    <lineage>
        <taxon>Bacteria</taxon>
        <taxon>Pseudomonadati</taxon>
        <taxon>Bacteroidota</taxon>
        <taxon>Bacteroidia</taxon>
        <taxon>Bacteroidales</taxon>
        <taxon>Bacteroidaceae</taxon>
        <taxon>Bacteroides</taxon>
    </lineage>
</organism>
<proteinExistence type="predicted"/>
<accession>A0A1Q6I087</accession>
<dbReference type="Gene3D" id="3.30.420.240">
    <property type="match status" value="1"/>
</dbReference>
<evidence type="ECO:0008006" key="3">
    <source>
        <dbReference type="Google" id="ProtNLM"/>
    </source>
</evidence>
<dbReference type="Gene3D" id="3.40.50.300">
    <property type="entry name" value="P-loop containing nucleotide triphosphate hydrolases"/>
    <property type="match status" value="1"/>
</dbReference>
<comment type="caution">
    <text evidence="1">The sequence shown here is derived from an EMBL/GenBank/DDBJ whole genome shotgun (WGS) entry which is preliminary data.</text>
</comment>
<evidence type="ECO:0000313" key="1">
    <source>
        <dbReference type="EMBL" id="OKZ32242.1"/>
    </source>
</evidence>
<gene>
    <name evidence="1" type="ORF">BHV79_11205</name>
</gene>
<dbReference type="InterPro" id="IPR027417">
    <property type="entry name" value="P-loop_NTPase"/>
</dbReference>
<dbReference type="Proteomes" id="UP000186549">
    <property type="component" value="Unassembled WGS sequence"/>
</dbReference>
<dbReference type="EMBL" id="MNQU01000235">
    <property type="protein sequence ID" value="OKZ32242.1"/>
    <property type="molecule type" value="Genomic_DNA"/>
</dbReference>
<reference evidence="1 2" key="1">
    <citation type="journal article" date="2016" name="Nat. Biotechnol.">
        <title>Measurement of bacterial replication rates in microbial communities.</title>
        <authorList>
            <person name="Brown C.T."/>
            <person name="Olm M.R."/>
            <person name="Thomas B.C."/>
            <person name="Banfield J.F."/>
        </authorList>
    </citation>
    <scope>NUCLEOTIDE SEQUENCE [LARGE SCALE GENOMIC DNA]</scope>
    <source>
        <strain evidence="1">45_41</strain>
    </source>
</reference>
<evidence type="ECO:0000313" key="2">
    <source>
        <dbReference type="Proteomes" id="UP000186549"/>
    </source>
</evidence>
<sequence>MMNDGNMAKGIDIEALKAENRRRNEALRVKYDPVKGTGCHGERVRVAAREWNDGQVYIPAAMKRDKRYATVRTKEDWVKLRCRHDFEYWATKCVIIKDKTTGADIPFVPNAPQRRVLAALEEDRVAGKPLRMIILKARQWGGSTLVQLYMAWIQITQKENWNSLICAHVKDTAATIRGMFTKMLDRYPAAYWEGDTAPAFRPFERTLNTRVIQGRGCKVTLGSSENQDAVRGNDYSMAHLSEVAFWKDTALSSPAEFIRAVCGGINSTPLTMIVLESTANGIGNYFHKEWLRAKKGESDKRAVFVPWYEIEIYRRHVADAAALWESLDDYERELWRRGLTLEMIQWYHDKRAEYQSAEQMHAEYPTTDEEAFIATEQSVFNPAEVEAMRAGCSDAFEKGELTGDAGTGEATLDNLRFVESPQGCMKVWTRPETRRNERRYVVGVDVGGRSLTSDWSVIVVIDRCGGDDGHTPEVAAQWRGHCDHDILAWKAVQAGRLWGNALVVFESNTFESENIEGDPGLYILSQVKRYYPNIYHRRTDEGTGKKIGFHTNRATKSMIINGLIAKVREHAYIERDEGALNELLTYQVKNNGSYGAQEGCHDDMLMARAIALHVASGMPSPCDDGNEEGYYGKFW</sequence>
<protein>
    <recommendedName>
        <fullName evidence="3">Terminase</fullName>
    </recommendedName>
</protein>
<name>A0A1Q6I087_BACUN</name>
<dbReference type="AlphaFoldDB" id="A0A1Q6I087"/>